<dbReference type="InterPro" id="IPR008927">
    <property type="entry name" value="6-PGluconate_DH-like_C_sf"/>
</dbReference>
<accession>A0A316VBQ7</accession>
<evidence type="ECO:0000259" key="10">
    <source>
        <dbReference type="Pfam" id="PF07479"/>
    </source>
</evidence>
<gene>
    <name evidence="11" type="ORF">FA14DRAFT_178355</name>
</gene>
<evidence type="ECO:0000256" key="4">
    <source>
        <dbReference type="ARBA" id="ARBA00048683"/>
    </source>
</evidence>
<feature type="region of interest" description="Disordered" evidence="7">
    <location>
        <begin position="37"/>
        <end position="62"/>
    </location>
</feature>
<name>A0A316VBQ7_9BASI</name>
<dbReference type="GO" id="GO:0005829">
    <property type="term" value="C:cytosol"/>
    <property type="evidence" value="ECO:0007669"/>
    <property type="project" value="TreeGrafter"/>
</dbReference>
<evidence type="ECO:0000259" key="9">
    <source>
        <dbReference type="Pfam" id="PF01210"/>
    </source>
</evidence>
<evidence type="ECO:0000313" key="12">
    <source>
        <dbReference type="Proteomes" id="UP000245771"/>
    </source>
</evidence>
<dbReference type="PANTHER" id="PTHR11728">
    <property type="entry name" value="GLYCEROL-3-PHOSPHATE DEHYDROGENASE"/>
    <property type="match status" value="1"/>
</dbReference>
<dbReference type="Proteomes" id="UP000245771">
    <property type="component" value="Unassembled WGS sequence"/>
</dbReference>
<evidence type="ECO:0000313" key="11">
    <source>
        <dbReference type="EMBL" id="PWN34966.1"/>
    </source>
</evidence>
<feature type="chain" id="PRO_5016244145" description="Glycerol-3-phosphate dehydrogenase [NAD(+)]" evidence="8">
    <location>
        <begin position="24"/>
        <end position="442"/>
    </location>
</feature>
<proteinExistence type="inferred from homology"/>
<dbReference type="EMBL" id="KZ819603">
    <property type="protein sequence ID" value="PWN34966.1"/>
    <property type="molecule type" value="Genomic_DNA"/>
</dbReference>
<dbReference type="GO" id="GO:0051287">
    <property type="term" value="F:NAD binding"/>
    <property type="evidence" value="ECO:0007669"/>
    <property type="project" value="UniProtKB-UniRule"/>
</dbReference>
<dbReference type="Pfam" id="PF07479">
    <property type="entry name" value="NAD_Gly3P_dh_C"/>
    <property type="match status" value="1"/>
</dbReference>
<feature type="domain" description="Glycerol-3-phosphate dehydrogenase NAD-dependent N-terminal" evidence="9">
    <location>
        <begin position="102"/>
        <end position="267"/>
    </location>
</feature>
<dbReference type="SUPFAM" id="SSF51735">
    <property type="entry name" value="NAD(P)-binding Rossmann-fold domains"/>
    <property type="match status" value="1"/>
</dbReference>
<comment type="similarity">
    <text evidence="1 5">Belongs to the NAD-dependent glycerol-3-phosphate dehydrogenase family.</text>
</comment>
<dbReference type="FunCoup" id="A0A316VBQ7">
    <property type="interactions" value="256"/>
</dbReference>
<dbReference type="FunFam" id="1.10.1040.10:FF:000004">
    <property type="entry name" value="Glycerol-3-phosphate dehydrogenase [NAD(+)]"/>
    <property type="match status" value="1"/>
</dbReference>
<evidence type="ECO:0000256" key="7">
    <source>
        <dbReference type="SAM" id="MobiDB-lite"/>
    </source>
</evidence>
<reference evidence="11 12" key="1">
    <citation type="journal article" date="2018" name="Mol. Biol. Evol.">
        <title>Broad Genomic Sampling Reveals a Smut Pathogenic Ancestry of the Fungal Clade Ustilaginomycotina.</title>
        <authorList>
            <person name="Kijpornyongpan T."/>
            <person name="Mondo S.J."/>
            <person name="Barry K."/>
            <person name="Sandor L."/>
            <person name="Lee J."/>
            <person name="Lipzen A."/>
            <person name="Pangilinan J."/>
            <person name="LaButti K."/>
            <person name="Hainaut M."/>
            <person name="Henrissat B."/>
            <person name="Grigoriev I.V."/>
            <person name="Spatafora J.W."/>
            <person name="Aime M.C."/>
        </authorList>
    </citation>
    <scope>NUCLEOTIDE SEQUENCE [LARGE SCALE GENOMIC DNA]</scope>
    <source>
        <strain evidence="11 12">MCA 3882</strain>
    </source>
</reference>
<keyword evidence="12" id="KW-1185">Reference proteome</keyword>
<dbReference type="GO" id="GO:0141152">
    <property type="term" value="F:glycerol-3-phosphate dehydrogenase (NAD+) activity"/>
    <property type="evidence" value="ECO:0007669"/>
    <property type="project" value="UniProtKB-UniRule"/>
</dbReference>
<organism evidence="11 12">
    <name type="scientific">Meira miltonrushii</name>
    <dbReference type="NCBI Taxonomy" id="1280837"/>
    <lineage>
        <taxon>Eukaryota</taxon>
        <taxon>Fungi</taxon>
        <taxon>Dikarya</taxon>
        <taxon>Basidiomycota</taxon>
        <taxon>Ustilaginomycotina</taxon>
        <taxon>Exobasidiomycetes</taxon>
        <taxon>Exobasidiales</taxon>
        <taxon>Brachybasidiaceae</taxon>
        <taxon>Meira</taxon>
    </lineage>
</organism>
<keyword evidence="8" id="KW-0732">Signal</keyword>
<dbReference type="GO" id="GO:0005634">
    <property type="term" value="C:nucleus"/>
    <property type="evidence" value="ECO:0007669"/>
    <property type="project" value="TreeGrafter"/>
</dbReference>
<evidence type="ECO:0000256" key="1">
    <source>
        <dbReference type="ARBA" id="ARBA00011009"/>
    </source>
</evidence>
<dbReference type="EC" id="1.1.1.8" evidence="6"/>
<dbReference type="InterPro" id="IPR036291">
    <property type="entry name" value="NAD(P)-bd_dom_sf"/>
</dbReference>
<comment type="catalytic activity">
    <reaction evidence="4 6">
        <text>sn-glycerol 3-phosphate + NAD(+) = dihydroxyacetone phosphate + NADH + H(+)</text>
        <dbReference type="Rhea" id="RHEA:11092"/>
        <dbReference type="ChEBI" id="CHEBI:15378"/>
        <dbReference type="ChEBI" id="CHEBI:57540"/>
        <dbReference type="ChEBI" id="CHEBI:57597"/>
        <dbReference type="ChEBI" id="CHEBI:57642"/>
        <dbReference type="ChEBI" id="CHEBI:57945"/>
        <dbReference type="EC" id="1.1.1.8"/>
    </reaction>
</comment>
<dbReference type="RefSeq" id="XP_025355268.1">
    <property type="nucleotide sequence ID" value="XM_025500839.1"/>
</dbReference>
<evidence type="ECO:0000256" key="8">
    <source>
        <dbReference type="SAM" id="SignalP"/>
    </source>
</evidence>
<dbReference type="STRING" id="1280837.A0A316VBQ7"/>
<dbReference type="GeneID" id="37022620"/>
<dbReference type="InterPro" id="IPR017751">
    <property type="entry name" value="G3P_DH_NAD-dep_euk"/>
</dbReference>
<sequence>MRLSTSSLTLYLTLFVLLAFVHALPYGNFWNNWPSTTTPQPVTQPQPQSQPNPQPQTKPTRKFRCGDEPGSYCGIYPPKQTTVSLTQKRLFSHSKMVANKYKLAIIGSGNWGSAIARIAGMNVQRYPELFEEQVNMYVYEEQVDGKPLTEIINKQHENVKYLPGITLPDNIVAVNDVVKAASGADLLIFVLPHQFIPGICTQLRGKVSKNARALSMIKGVEVKDSNIRIFADVIEEILGCKTMALSGANIANEVAQDKFSETTIGYREGDLESAEIFHKVFDRPTFKVGMIEDVAGVSLCGALKNVVAIGAGFCDGLEWGSNAKAAIMRIGLMEMKNFSEEFFEGVKAETFTETSAGIADLITTCFGGRNRKCAEAFVKTGKSFDVLEKELLNGQKLQGSETAREVYQFLAARGKVDDFPLFKAVYNISFEGGVAQDLASKL</sequence>
<dbReference type="InParanoid" id="A0A316VBQ7"/>
<dbReference type="NCBIfam" id="TIGR03376">
    <property type="entry name" value="glycerol3P_DH"/>
    <property type="match status" value="1"/>
</dbReference>
<dbReference type="GO" id="GO:0046168">
    <property type="term" value="P:glycerol-3-phosphate catabolic process"/>
    <property type="evidence" value="ECO:0007669"/>
    <property type="project" value="UniProtKB-UniRule"/>
</dbReference>
<dbReference type="Gene3D" id="1.10.1040.10">
    <property type="entry name" value="N-(1-d-carboxylethyl)-l-norvaline Dehydrogenase, domain 2"/>
    <property type="match status" value="1"/>
</dbReference>
<keyword evidence="3 5" id="KW-0520">NAD</keyword>
<dbReference type="AlphaFoldDB" id="A0A316VBQ7"/>
<dbReference type="GO" id="GO:0042803">
    <property type="term" value="F:protein homodimerization activity"/>
    <property type="evidence" value="ECO:0007669"/>
    <property type="project" value="InterPro"/>
</dbReference>
<keyword evidence="2 5" id="KW-0560">Oxidoreductase</keyword>
<evidence type="ECO:0000256" key="5">
    <source>
        <dbReference type="RuleBase" id="RU000437"/>
    </source>
</evidence>
<dbReference type="InterPro" id="IPR006109">
    <property type="entry name" value="G3P_DH_NAD-dep_C"/>
</dbReference>
<dbReference type="InterPro" id="IPR006168">
    <property type="entry name" value="G3P_DH_NAD-dep"/>
</dbReference>
<evidence type="ECO:0000256" key="2">
    <source>
        <dbReference type="ARBA" id="ARBA00023002"/>
    </source>
</evidence>
<feature type="compositionally biased region" description="Pro residues" evidence="7">
    <location>
        <begin position="42"/>
        <end position="56"/>
    </location>
</feature>
<protein>
    <recommendedName>
        <fullName evidence="6">Glycerol-3-phosphate dehydrogenase [NAD(+)]</fullName>
        <ecNumber evidence="6">1.1.1.8</ecNumber>
    </recommendedName>
</protein>
<dbReference type="PRINTS" id="PR00077">
    <property type="entry name" value="GPDHDRGNASE"/>
</dbReference>
<dbReference type="InterPro" id="IPR013328">
    <property type="entry name" value="6PGD_dom2"/>
</dbReference>
<feature type="signal peptide" evidence="8">
    <location>
        <begin position="1"/>
        <end position="23"/>
    </location>
</feature>
<feature type="domain" description="Glycerol-3-phosphate dehydrogenase NAD-dependent C-terminal" evidence="10">
    <location>
        <begin position="293"/>
        <end position="437"/>
    </location>
</feature>
<dbReference type="PANTHER" id="PTHR11728:SF8">
    <property type="entry name" value="GLYCEROL-3-PHOSPHATE DEHYDROGENASE [NAD(+)]-RELATED"/>
    <property type="match status" value="1"/>
</dbReference>
<dbReference type="SUPFAM" id="SSF48179">
    <property type="entry name" value="6-phosphogluconate dehydrogenase C-terminal domain-like"/>
    <property type="match status" value="1"/>
</dbReference>
<dbReference type="PROSITE" id="PS00957">
    <property type="entry name" value="NAD_G3PDH"/>
    <property type="match status" value="1"/>
</dbReference>
<dbReference type="InterPro" id="IPR011128">
    <property type="entry name" value="G3P_DH_NAD-dep_N"/>
</dbReference>
<dbReference type="Pfam" id="PF01210">
    <property type="entry name" value="NAD_Gly3P_dh_N"/>
    <property type="match status" value="1"/>
</dbReference>
<dbReference type="OrthoDB" id="10263760at2759"/>
<dbReference type="FunFam" id="3.40.50.720:FF:000365">
    <property type="entry name" value="Glycerol-3-phosphate dehydrogenase [NAD(+)]"/>
    <property type="match status" value="1"/>
</dbReference>
<dbReference type="GO" id="GO:0005975">
    <property type="term" value="P:carbohydrate metabolic process"/>
    <property type="evidence" value="ECO:0007669"/>
    <property type="project" value="InterPro"/>
</dbReference>
<evidence type="ECO:0000256" key="6">
    <source>
        <dbReference type="RuleBase" id="RU361243"/>
    </source>
</evidence>
<evidence type="ECO:0000256" key="3">
    <source>
        <dbReference type="ARBA" id="ARBA00023027"/>
    </source>
</evidence>
<dbReference type="Gene3D" id="3.40.50.720">
    <property type="entry name" value="NAD(P)-binding Rossmann-like Domain"/>
    <property type="match status" value="1"/>
</dbReference>